<organism evidence="1 2">
    <name type="scientific">Dawidia soli</name>
    <dbReference type="NCBI Taxonomy" id="2782352"/>
    <lineage>
        <taxon>Bacteria</taxon>
        <taxon>Pseudomonadati</taxon>
        <taxon>Bacteroidota</taxon>
        <taxon>Cytophagia</taxon>
        <taxon>Cytophagales</taxon>
        <taxon>Chryseotaleaceae</taxon>
        <taxon>Dawidia</taxon>
    </lineage>
</organism>
<dbReference type="Proteomes" id="UP001319180">
    <property type="component" value="Unassembled WGS sequence"/>
</dbReference>
<sequence length="335" mass="37088">MRSTFTGIFIFVLVWSVRGQYIPNSGQMFQFAPVYNPAFSGVEDFTEVKLGYRQQMTSYGKNAPKFVNLLANFRLKQPLDISTNTLRPSNAKAVSRPGFAPAGKRMIIGGGVNVFNEKVGLVERLGGGLTYAMHYPLSKKVRLSAGVTGMVEQINLDTDGIYLGKEPDVDPFYEHLMAGSSKQTNLGVRGGLLLYGQNFYVGVSYLPIVTHVLKTSDVNFSSSYYRATGQFGLALPGGADFVLKPSVLAIMQMDNSFLIDYSVKADIRERAWVGLTYRDIKAAVLQVGFDFTPVIGAGYSYEMSVGEFKQFNDGSHDIVLSLRINNFKGQRQYTW</sequence>
<reference evidence="1 2" key="1">
    <citation type="submission" date="2021-05" db="EMBL/GenBank/DDBJ databases">
        <title>A Polyphasic approach of four new species of the genus Ohtaekwangia: Ohtaekwangia histidinii sp. nov., Ohtaekwangia cretensis sp. nov., Ohtaekwangia indiensis sp. nov., Ohtaekwangia reichenbachii sp. nov. from diverse environment.</title>
        <authorList>
            <person name="Octaviana S."/>
        </authorList>
    </citation>
    <scope>NUCLEOTIDE SEQUENCE [LARGE SCALE GENOMIC DNA]</scope>
    <source>
        <strain evidence="1 2">PWU37</strain>
    </source>
</reference>
<dbReference type="AlphaFoldDB" id="A0AAP2D6Q0"/>
<gene>
    <name evidence="1" type="ORF">KK078_07545</name>
</gene>
<dbReference type="EMBL" id="JAHESC010000008">
    <property type="protein sequence ID" value="MBT1686403.1"/>
    <property type="molecule type" value="Genomic_DNA"/>
</dbReference>
<evidence type="ECO:0000313" key="2">
    <source>
        <dbReference type="Proteomes" id="UP001319180"/>
    </source>
</evidence>
<accession>A0AAP2D6Q0</accession>
<name>A0AAP2D6Q0_9BACT</name>
<dbReference type="Pfam" id="PF11751">
    <property type="entry name" value="PorP_SprF"/>
    <property type="match status" value="1"/>
</dbReference>
<dbReference type="NCBIfam" id="TIGR03519">
    <property type="entry name" value="T9SS_PorP_fam"/>
    <property type="match status" value="1"/>
</dbReference>
<protein>
    <submittedName>
        <fullName evidence="1">PorP/SprF family type IX secretion system membrane protein</fullName>
    </submittedName>
</protein>
<keyword evidence="2" id="KW-1185">Reference proteome</keyword>
<comment type="caution">
    <text evidence="1">The sequence shown here is derived from an EMBL/GenBank/DDBJ whole genome shotgun (WGS) entry which is preliminary data.</text>
</comment>
<evidence type="ECO:0000313" key="1">
    <source>
        <dbReference type="EMBL" id="MBT1686403.1"/>
    </source>
</evidence>
<dbReference type="InterPro" id="IPR019861">
    <property type="entry name" value="PorP/SprF_Bacteroidetes"/>
</dbReference>
<proteinExistence type="predicted"/>
<dbReference type="RefSeq" id="WP_254089641.1">
    <property type="nucleotide sequence ID" value="NZ_JAHESC010000008.1"/>
</dbReference>